<feature type="region of interest" description="Disordered" evidence="8">
    <location>
        <begin position="1"/>
        <end position="22"/>
    </location>
</feature>
<evidence type="ECO:0000256" key="5">
    <source>
        <dbReference type="ARBA" id="ARBA00023004"/>
    </source>
</evidence>
<evidence type="ECO:0000313" key="12">
    <source>
        <dbReference type="Proteomes" id="UP001157733"/>
    </source>
</evidence>
<evidence type="ECO:0000256" key="2">
    <source>
        <dbReference type="ARBA" id="ARBA00022617"/>
    </source>
</evidence>
<feature type="domain" description="Cytochrome c" evidence="10">
    <location>
        <begin position="352"/>
        <end position="434"/>
    </location>
</feature>
<feature type="compositionally biased region" description="Basic and acidic residues" evidence="8">
    <location>
        <begin position="1"/>
        <end position="16"/>
    </location>
</feature>
<evidence type="ECO:0000256" key="3">
    <source>
        <dbReference type="ARBA" id="ARBA00022723"/>
    </source>
</evidence>
<dbReference type="InterPro" id="IPR036280">
    <property type="entry name" value="Multihaem_cyt_sf"/>
</dbReference>
<name>A0ABM9HE80_9BACT</name>
<evidence type="ECO:0000256" key="4">
    <source>
        <dbReference type="ARBA" id="ARBA00022982"/>
    </source>
</evidence>
<keyword evidence="9" id="KW-0812">Transmembrane</keyword>
<keyword evidence="7" id="KW-0175">Coiled coil</keyword>
<keyword evidence="9" id="KW-0472">Membrane</keyword>
<dbReference type="Proteomes" id="UP001157733">
    <property type="component" value="Chromosome"/>
</dbReference>
<dbReference type="PROSITE" id="PS51007">
    <property type="entry name" value="CYTC"/>
    <property type="match status" value="5"/>
</dbReference>
<protein>
    <submittedName>
        <fullName evidence="11">Octaheam cytochrome c</fullName>
    </submittedName>
</protein>
<dbReference type="Gene3D" id="1.10.760.10">
    <property type="entry name" value="Cytochrome c-like domain"/>
    <property type="match status" value="4"/>
</dbReference>
<feature type="domain" description="Cytochrome c" evidence="10">
    <location>
        <begin position="772"/>
        <end position="870"/>
    </location>
</feature>
<keyword evidence="9" id="KW-1133">Transmembrane helix</keyword>
<keyword evidence="5 6" id="KW-0408">Iron</keyword>
<dbReference type="InterPro" id="IPR051811">
    <property type="entry name" value="Cytochrome_c550/c551-like"/>
</dbReference>
<feature type="domain" description="Cytochrome c" evidence="10">
    <location>
        <begin position="659"/>
        <end position="755"/>
    </location>
</feature>
<evidence type="ECO:0000259" key="10">
    <source>
        <dbReference type="PROSITE" id="PS51007"/>
    </source>
</evidence>
<evidence type="ECO:0000313" key="11">
    <source>
        <dbReference type="EMBL" id="CAI2718404.1"/>
    </source>
</evidence>
<keyword evidence="3 6" id="KW-0479">Metal-binding</keyword>
<reference evidence="11 12" key="1">
    <citation type="submission" date="2022-09" db="EMBL/GenBank/DDBJ databases">
        <authorList>
            <person name="Kop L."/>
        </authorList>
    </citation>
    <scope>NUCLEOTIDE SEQUENCE [LARGE SCALE GENOMIC DNA]</scope>
    <source>
        <strain evidence="11 12">347</strain>
    </source>
</reference>
<dbReference type="SUPFAM" id="SSF46626">
    <property type="entry name" value="Cytochrome c"/>
    <property type="match status" value="4"/>
</dbReference>
<dbReference type="PANTHER" id="PTHR37823">
    <property type="entry name" value="CYTOCHROME C-553-LIKE"/>
    <property type="match status" value="1"/>
</dbReference>
<dbReference type="Pfam" id="PF00034">
    <property type="entry name" value="Cytochrom_C"/>
    <property type="match status" value="3"/>
</dbReference>
<evidence type="ECO:0000256" key="9">
    <source>
        <dbReference type="SAM" id="Phobius"/>
    </source>
</evidence>
<evidence type="ECO:0000256" key="8">
    <source>
        <dbReference type="SAM" id="MobiDB-lite"/>
    </source>
</evidence>
<dbReference type="RefSeq" id="WP_282011303.1">
    <property type="nucleotide sequence ID" value="NZ_OX336137.1"/>
</dbReference>
<evidence type="ECO:0000256" key="6">
    <source>
        <dbReference type="PROSITE-ProRule" id="PRU00433"/>
    </source>
</evidence>
<keyword evidence="12" id="KW-1185">Reference proteome</keyword>
<accession>A0ABM9HE80</accession>
<feature type="transmembrane region" description="Helical" evidence="9">
    <location>
        <begin position="30"/>
        <end position="50"/>
    </location>
</feature>
<dbReference type="EMBL" id="OX336137">
    <property type="protein sequence ID" value="CAI2718404.1"/>
    <property type="molecule type" value="Genomic_DNA"/>
</dbReference>
<dbReference type="InterPro" id="IPR009056">
    <property type="entry name" value="Cyt_c-like_dom"/>
</dbReference>
<gene>
    <name evidence="11" type="ORF">NSPWAT_1545</name>
</gene>
<proteinExistence type="predicted"/>
<keyword evidence="2 6" id="KW-0349">Heme</keyword>
<evidence type="ECO:0000256" key="1">
    <source>
        <dbReference type="ARBA" id="ARBA00022448"/>
    </source>
</evidence>
<feature type="region of interest" description="Disordered" evidence="8">
    <location>
        <begin position="895"/>
        <end position="924"/>
    </location>
</feature>
<feature type="domain" description="Cytochrome c" evidence="10">
    <location>
        <begin position="447"/>
        <end position="527"/>
    </location>
</feature>
<dbReference type="SUPFAM" id="SSF48695">
    <property type="entry name" value="Multiheme cytochromes"/>
    <property type="match status" value="1"/>
</dbReference>
<dbReference type="PANTHER" id="PTHR37823:SF1">
    <property type="entry name" value="CYTOCHROME C-553-LIKE"/>
    <property type="match status" value="1"/>
</dbReference>
<feature type="coiled-coil region" evidence="7">
    <location>
        <begin position="82"/>
        <end position="216"/>
    </location>
</feature>
<dbReference type="InterPro" id="IPR036909">
    <property type="entry name" value="Cyt_c-like_dom_sf"/>
</dbReference>
<keyword evidence="1" id="KW-0813">Transport</keyword>
<organism evidence="11 12">
    <name type="scientific">Nitrospina watsonii</name>
    <dbReference type="NCBI Taxonomy" id="1323948"/>
    <lineage>
        <taxon>Bacteria</taxon>
        <taxon>Pseudomonadati</taxon>
        <taxon>Nitrospinota/Tectimicrobiota group</taxon>
        <taxon>Nitrospinota</taxon>
        <taxon>Nitrospinia</taxon>
        <taxon>Nitrospinales</taxon>
        <taxon>Nitrospinaceae</taxon>
        <taxon>Nitrospina</taxon>
    </lineage>
</organism>
<evidence type="ECO:0000256" key="7">
    <source>
        <dbReference type="SAM" id="Coils"/>
    </source>
</evidence>
<sequence>MAEENKDPKEEEKNEDSPFNEGEFDERTSYSFLFFLLSGAMLFITLWAFWDDEYIRRGYKEFQDIYNETQYERTRVEYMEVTEKIQGRTEELREAIAREEQKLENDEEYQQLADAAWNAQVKLDDAKENLKFTKSRLDEYYYYYKKAQHEGQNYEVELNRVEETKKHIVESEPIVEQLAKERDAAEAKLLEFKARKKNLENELAKLTNDKIILSQRMDFYKPFNLFLRPTEIKQAVIPASAKNKFGEIVYKVDRCHTCHIAYDDPYYKDFENPLKTHPNREVLIKNHEPTETGCTWCHRGQGPATAPTEDAHGSHHEGDQTLGINEPLLHDNLMQSNCTNCHADVVSLDGAPILTKGKKLFLKLGCHGCHLVEGYADVRKVGPSLNRIAAKVDPSWLYRWVKKPKDYLPETRMPDFELSDEDALAISAYLLASSEKSYKLPEKFKSGDPAKGKELFESIGCQACHKLKGIGELFAPNLSNIGEKVSADWLVSWLSSPRDYNHKSTMPDMRLDVEQASNIASYLIQFGKPVKIPGIERRLKDPARVELGEKLVRNRGCFACHSIPGMEKEGRIAPELSAFGSKQVRELEFADTHIPHTWESWTYTKLKNPSAYRTDRILDKMPDFDLAEDEIDALMVLLRGLNGLFIPERYKKNYSKDELTIERGRRLIAQYNCRGCHVVEGYGGDIQEHLKASAQYPPPLETENYHVGNRVKGSWLYSFLKNPTPVRKWMDVRMPSFNLTDSQMRDLTAYFELVAPGEIKYEAGVHLKKDKEAIETGVKIVNYMECGKCHDDGAKGIEFKISSERLREEWIPKWLKDTREMIPWTPMPNHWPKEEGDYTIQGKFHKLNDVEKGNIDKQIQDVTDLLVSYDNPDIDLSLSLEAEEPFMDGFFDAGFGDEEPLDDEPMEGDDAGGEDSEFADDMDF</sequence>
<feature type="domain" description="Cytochrome c" evidence="10">
    <location>
        <begin position="543"/>
        <end position="642"/>
    </location>
</feature>
<keyword evidence="4" id="KW-0249">Electron transport</keyword>